<sequence length="330" mass="36873">MLKINRLIPAARDCTKLQPLIYPGLSGDRQRRPMSWQASVQSIAATQAGIFKTISESAPVECCQKYLLYVHEVSGLPWWASLVISTVAVRSVVTLPLAVYQQTILAKLENLKQELPAIAEELRHETNVAVKLFKWDERTAKAAFKATMKQQWNRLVVRDNCHPFKTTVLLWFQIPLWVSLSVSWRNLTYMLPVPDLAAQITYSELAVGGFGFIPNLTVPDASWIFPVALGVANLAIIELLSRTSGPRSRTQTVITNVFRVLSVVMVPIAASVPSCLALYWTTSSAYGLVQNLVLLSPRAKRLFKVPETSVEVKEPYKLIVTNLKTKLKLS</sequence>
<dbReference type="AlphaFoldDB" id="U4UKH7"/>
<dbReference type="OrthoDB" id="2148490at2759"/>
<evidence type="ECO:0000256" key="3">
    <source>
        <dbReference type="ARBA" id="ARBA00022989"/>
    </source>
</evidence>
<dbReference type="CDD" id="cd20069">
    <property type="entry name" value="5TM_Oxa1-like"/>
    <property type="match status" value="1"/>
</dbReference>
<dbReference type="PANTHER" id="PTHR12428:SF65">
    <property type="entry name" value="CYTOCHROME C OXIDASE ASSEMBLY PROTEIN COX18, MITOCHONDRIAL"/>
    <property type="match status" value="1"/>
</dbReference>
<evidence type="ECO:0000256" key="5">
    <source>
        <dbReference type="RuleBase" id="RU003945"/>
    </source>
</evidence>
<dbReference type="GO" id="GO:0005743">
    <property type="term" value="C:mitochondrial inner membrane"/>
    <property type="evidence" value="ECO:0007669"/>
    <property type="project" value="TreeGrafter"/>
</dbReference>
<dbReference type="Pfam" id="PF02096">
    <property type="entry name" value="60KD_IMP"/>
    <property type="match status" value="1"/>
</dbReference>
<feature type="transmembrane region" description="Helical" evidence="6">
    <location>
        <begin position="223"/>
        <end position="241"/>
    </location>
</feature>
<comment type="subcellular location">
    <subcellularLocation>
        <location evidence="1 5">Membrane</location>
        <topology evidence="1 5">Multi-pass membrane protein</topology>
    </subcellularLocation>
</comment>
<protein>
    <recommendedName>
        <fullName evidence="7">Membrane insertase YidC/Oxa/ALB C-terminal domain-containing protein</fullName>
    </recommendedName>
</protein>
<dbReference type="Proteomes" id="UP000030742">
    <property type="component" value="Unassembled WGS sequence"/>
</dbReference>
<dbReference type="InterPro" id="IPR001708">
    <property type="entry name" value="YidC/ALB3/OXA1/COX18"/>
</dbReference>
<evidence type="ECO:0000313" key="9">
    <source>
        <dbReference type="Proteomes" id="UP000030742"/>
    </source>
</evidence>
<dbReference type="InterPro" id="IPR028055">
    <property type="entry name" value="YidC/Oxa/ALB_C"/>
</dbReference>
<dbReference type="STRING" id="77166.U4UKH7"/>
<gene>
    <name evidence="8" type="ORF">D910_08028</name>
</gene>
<keyword evidence="4 6" id="KW-0472">Membrane</keyword>
<comment type="similarity">
    <text evidence="5">Belongs to the OXA1/ALB3/YidC family.</text>
</comment>
<keyword evidence="2 5" id="KW-0812">Transmembrane</keyword>
<dbReference type="PANTHER" id="PTHR12428">
    <property type="entry name" value="OXA1"/>
    <property type="match status" value="1"/>
</dbReference>
<reference evidence="8 9" key="1">
    <citation type="journal article" date="2013" name="Genome Biol.">
        <title>Draft genome of the mountain pine beetle, Dendroctonus ponderosae Hopkins, a major forest pest.</title>
        <authorList>
            <person name="Keeling C.I."/>
            <person name="Yuen M.M."/>
            <person name="Liao N.Y."/>
            <person name="Docking T.R."/>
            <person name="Chan S.K."/>
            <person name="Taylor G.A."/>
            <person name="Palmquist D.L."/>
            <person name="Jackman S.D."/>
            <person name="Nguyen A."/>
            <person name="Li M."/>
            <person name="Henderson H."/>
            <person name="Janes J.K."/>
            <person name="Zhao Y."/>
            <person name="Pandoh P."/>
            <person name="Moore R."/>
            <person name="Sperling F.A."/>
            <person name="Huber D.P."/>
            <person name="Birol I."/>
            <person name="Jones S.J."/>
            <person name="Bohlmann J."/>
        </authorList>
    </citation>
    <scope>NUCLEOTIDE SEQUENCE</scope>
</reference>
<feature type="domain" description="Membrane insertase YidC/Oxa/ALB C-terminal" evidence="7">
    <location>
        <begin position="78"/>
        <end position="294"/>
    </location>
</feature>
<dbReference type="GO" id="GO:0033617">
    <property type="term" value="P:mitochondrial respiratory chain complex IV assembly"/>
    <property type="evidence" value="ECO:0007669"/>
    <property type="project" value="TreeGrafter"/>
</dbReference>
<evidence type="ECO:0000256" key="6">
    <source>
        <dbReference type="SAM" id="Phobius"/>
    </source>
</evidence>
<evidence type="ECO:0000256" key="1">
    <source>
        <dbReference type="ARBA" id="ARBA00004141"/>
    </source>
</evidence>
<dbReference type="GO" id="GO:0032977">
    <property type="term" value="F:membrane insertase activity"/>
    <property type="evidence" value="ECO:0007669"/>
    <property type="project" value="InterPro"/>
</dbReference>
<proteinExistence type="inferred from homology"/>
<evidence type="ECO:0000256" key="4">
    <source>
        <dbReference type="ARBA" id="ARBA00023136"/>
    </source>
</evidence>
<evidence type="ECO:0000259" key="7">
    <source>
        <dbReference type="Pfam" id="PF02096"/>
    </source>
</evidence>
<evidence type="ECO:0000256" key="2">
    <source>
        <dbReference type="ARBA" id="ARBA00022692"/>
    </source>
</evidence>
<evidence type="ECO:0000313" key="8">
    <source>
        <dbReference type="EMBL" id="ERL90681.1"/>
    </source>
</evidence>
<keyword evidence="3 6" id="KW-1133">Transmembrane helix</keyword>
<dbReference type="EMBL" id="KB632256">
    <property type="protein sequence ID" value="ERL90681.1"/>
    <property type="molecule type" value="Genomic_DNA"/>
</dbReference>
<accession>U4UKH7</accession>
<dbReference type="GO" id="GO:0032979">
    <property type="term" value="P:protein insertion into mitochondrial inner membrane from matrix"/>
    <property type="evidence" value="ECO:0007669"/>
    <property type="project" value="TreeGrafter"/>
</dbReference>
<name>U4UKH7_DENPD</name>
<organism evidence="8 9">
    <name type="scientific">Dendroctonus ponderosae</name>
    <name type="common">Mountain pine beetle</name>
    <dbReference type="NCBI Taxonomy" id="77166"/>
    <lineage>
        <taxon>Eukaryota</taxon>
        <taxon>Metazoa</taxon>
        <taxon>Ecdysozoa</taxon>
        <taxon>Arthropoda</taxon>
        <taxon>Hexapoda</taxon>
        <taxon>Insecta</taxon>
        <taxon>Pterygota</taxon>
        <taxon>Neoptera</taxon>
        <taxon>Endopterygota</taxon>
        <taxon>Coleoptera</taxon>
        <taxon>Polyphaga</taxon>
        <taxon>Cucujiformia</taxon>
        <taxon>Curculionidae</taxon>
        <taxon>Scolytinae</taxon>
        <taxon>Dendroctonus</taxon>
    </lineage>
</organism>